<name>A0A1A3NTG2_MYCAS</name>
<sequence>MSLVAGRGPLSADPAGRFAPPIPAEVVYIEPHPRRIQAVHQGRTVIDTEKALLVHRRNRPLSYAFPAEDITGLPTEPEPEAPGYVHVPWHAVDTWFEEGRKLVHYPPNPYHRVDCRPTTRRLRVAIDGIPLVDTDDTVIVFETALAPRLYVAPKHVRTDLLRKTETSSYCNYKGVATYWAATIDQGGTVIEDIAWSYDEPLPESAAIRDYLSFDTEKVQVEADLPAP</sequence>
<evidence type="ECO:0000313" key="3">
    <source>
        <dbReference type="Proteomes" id="UP000093819"/>
    </source>
</evidence>
<proteinExistence type="predicted"/>
<dbReference type="OrthoDB" id="285364at2"/>
<dbReference type="PANTHER" id="PTHR34310:SF9">
    <property type="entry name" value="BLR5716 PROTEIN"/>
    <property type="match status" value="1"/>
</dbReference>
<dbReference type="PANTHER" id="PTHR34310">
    <property type="entry name" value="DUF427 DOMAIN PROTEIN (AFU_ORTHOLOGUE AFUA_3G02220)"/>
    <property type="match status" value="1"/>
</dbReference>
<dbReference type="RefSeq" id="WP_065034663.1">
    <property type="nucleotide sequence ID" value="NZ_LZLR01000061.1"/>
</dbReference>
<dbReference type="Gene3D" id="2.170.150.40">
    <property type="entry name" value="Domain of unknown function (DUF427)"/>
    <property type="match status" value="2"/>
</dbReference>
<organism evidence="2 3">
    <name type="scientific">Mycobacterium asiaticum</name>
    <dbReference type="NCBI Taxonomy" id="1790"/>
    <lineage>
        <taxon>Bacteria</taxon>
        <taxon>Bacillati</taxon>
        <taxon>Actinomycetota</taxon>
        <taxon>Actinomycetes</taxon>
        <taxon>Mycobacteriales</taxon>
        <taxon>Mycobacteriaceae</taxon>
        <taxon>Mycobacterium</taxon>
    </lineage>
</organism>
<comment type="caution">
    <text evidence="2">The sequence shown here is derived from an EMBL/GenBank/DDBJ whole genome shotgun (WGS) entry which is preliminary data.</text>
</comment>
<dbReference type="Pfam" id="PF04248">
    <property type="entry name" value="NTP_transf_9"/>
    <property type="match status" value="1"/>
</dbReference>
<gene>
    <name evidence="2" type="ORF">A5635_17285</name>
</gene>
<evidence type="ECO:0000259" key="1">
    <source>
        <dbReference type="Pfam" id="PF04248"/>
    </source>
</evidence>
<evidence type="ECO:0000313" key="2">
    <source>
        <dbReference type="EMBL" id="OBK24680.1"/>
    </source>
</evidence>
<dbReference type="AlphaFoldDB" id="A0A1A3NTG2"/>
<reference evidence="2 3" key="1">
    <citation type="submission" date="2016-06" db="EMBL/GenBank/DDBJ databases">
        <authorList>
            <person name="Kjaerup R.B."/>
            <person name="Dalgaard T.S."/>
            <person name="Juul-Madsen H.R."/>
        </authorList>
    </citation>
    <scope>NUCLEOTIDE SEQUENCE [LARGE SCALE GENOMIC DNA]</scope>
    <source>
        <strain evidence="2 3">1245335.1</strain>
    </source>
</reference>
<protein>
    <recommendedName>
        <fullName evidence="1">DUF427 domain-containing protein</fullName>
    </recommendedName>
</protein>
<dbReference type="InterPro" id="IPR038694">
    <property type="entry name" value="DUF427_sf"/>
</dbReference>
<dbReference type="InterPro" id="IPR007361">
    <property type="entry name" value="DUF427"/>
</dbReference>
<dbReference type="Proteomes" id="UP000093819">
    <property type="component" value="Unassembled WGS sequence"/>
</dbReference>
<accession>A0A1A3NTG2</accession>
<dbReference type="EMBL" id="LZLR01000061">
    <property type="protein sequence ID" value="OBK24680.1"/>
    <property type="molecule type" value="Genomic_DNA"/>
</dbReference>
<feature type="domain" description="DUF427" evidence="1">
    <location>
        <begin position="123"/>
        <end position="215"/>
    </location>
</feature>